<reference evidence="3" key="2">
    <citation type="journal article" date="2010" name="PLoS Genet.">
        <title>Structure, function, and evolution of the Thiomonas spp. genome.</title>
        <authorList>
            <person name="Arsene-Ploetze F."/>
            <person name="Koechler S."/>
            <person name="Marchal M."/>
            <person name="Coppee J.Y."/>
            <person name="Chandler M."/>
            <person name="Bonnefoy V."/>
            <person name="Brochier-Armanet C."/>
            <person name="Barakat M."/>
            <person name="Barbe V."/>
            <person name="Battaglia-Brunet F."/>
            <person name="Bruneel O."/>
            <person name="Bryan C.G."/>
            <person name="Cleiss-Arnold J."/>
            <person name="Cruveiller S."/>
            <person name="Erhardt M."/>
            <person name="Heinrich-Salmeron A."/>
            <person name="Hommais F."/>
            <person name="Joulian C."/>
            <person name="Krin E."/>
            <person name="Lieutaud A."/>
            <person name="Lievremont D."/>
            <person name="Michel C."/>
            <person name="Muller D."/>
            <person name="Ortet P."/>
            <person name="Proux C."/>
            <person name="Siguier P."/>
            <person name="Roche D."/>
            <person name="Rouy Z."/>
            <person name="Salvignol G."/>
            <person name="Slyemi D."/>
            <person name="Talla E."/>
            <person name="Weiss S."/>
            <person name="Weissenbach J."/>
            <person name="Medigue C."/>
            <person name="Bertin P.N."/>
        </authorList>
    </citation>
    <scope>NUCLEOTIDE SEQUENCE [LARGE SCALE GENOMIC DNA]</scope>
    <source>
        <strain evidence="3">DSM 22701 / CIP 110005 / 3As</strain>
    </source>
</reference>
<dbReference type="Proteomes" id="UP000002372">
    <property type="component" value="Chromosome"/>
</dbReference>
<evidence type="ECO:0008006" key="5">
    <source>
        <dbReference type="Google" id="ProtNLM"/>
    </source>
</evidence>
<dbReference type="SUPFAM" id="SSF51182">
    <property type="entry name" value="RmlC-like cupins"/>
    <property type="match status" value="1"/>
</dbReference>
<proteinExistence type="predicted"/>
<evidence type="ECO:0000313" key="2">
    <source>
        <dbReference type="EMBL" id="CQR27144.1"/>
    </source>
</evidence>
<dbReference type="HOGENOM" id="CLU_090931_0_2_4"/>
<evidence type="ECO:0000313" key="3">
    <source>
        <dbReference type="Proteomes" id="UP000002372"/>
    </source>
</evidence>
<name>D6CKP9_THIA3</name>
<dbReference type="InterPro" id="IPR014710">
    <property type="entry name" value="RmlC-like_jellyroll"/>
</dbReference>
<protein>
    <recommendedName>
        <fullName evidence="5">HutD family protein</fullName>
    </recommendedName>
</protein>
<evidence type="ECO:0000313" key="4">
    <source>
        <dbReference type="Proteomes" id="UP000078599"/>
    </source>
</evidence>
<dbReference type="PANTHER" id="PTHR37943:SF1">
    <property type="entry name" value="PROTEIN VES"/>
    <property type="match status" value="1"/>
</dbReference>
<dbReference type="AlphaFoldDB" id="D6CKP9"/>
<reference evidence="1" key="3">
    <citation type="submission" date="2010-07" db="EMBL/GenBank/DDBJ databases">
        <authorList>
            <person name="Genoscope - CEA"/>
        </authorList>
    </citation>
    <scope>NUCLEOTIDE SEQUENCE</scope>
    <source>
        <strain evidence="1">3As</strain>
    </source>
</reference>
<keyword evidence="4" id="KW-1185">Reference proteome</keyword>
<dbReference type="CDD" id="cd20293">
    <property type="entry name" value="cupin_HutD_N"/>
    <property type="match status" value="1"/>
</dbReference>
<dbReference type="Gene3D" id="2.60.120.10">
    <property type="entry name" value="Jelly Rolls"/>
    <property type="match status" value="1"/>
</dbReference>
<dbReference type="EMBL" id="CTRI01000002">
    <property type="protein sequence ID" value="CQR27144.1"/>
    <property type="molecule type" value="Genomic_DNA"/>
</dbReference>
<gene>
    <name evidence="1" type="ordered locus">THI_0808</name>
    <name evidence="2" type="ORF">THICB1_100489</name>
</gene>
<reference evidence="2 4" key="4">
    <citation type="submission" date="2015-03" db="EMBL/GenBank/DDBJ databases">
        <authorList>
            <person name="Regsiter A."/>
            <person name="william w."/>
        </authorList>
    </citation>
    <scope>NUCLEOTIDE SEQUENCE [LARGE SCALE GENOMIC DNA]</scope>
    <source>
        <strain evidence="2 4">CB1</strain>
    </source>
</reference>
<sequence>MNPRLIDCASIVAQPWRNGGGMTRELLAAPDSQNWQYRISVADINGDGAFSSYPGVDRWFAVLEGEGVYLQIDGNGHRQLPHEEPLRFDGAAQIHCRLLGGATRDLNLMLRNVSGRMQRADAGIAWSATDGACGLFARQSGLCHIADQGDARKAVVVPMPAFSLLWFERSPGRLIFEADRTDETRIGYWLAVQTEPTASC</sequence>
<dbReference type="EMBL" id="FP475956">
    <property type="protein sequence ID" value="CAZ87517.1"/>
    <property type="molecule type" value="Genomic_DNA"/>
</dbReference>
<reference key="1">
    <citation type="submission" date="2009-07" db="EMBL/GenBank/DDBJ databases">
        <authorList>
            <person name="Genoscope - CEA"/>
        </authorList>
    </citation>
    <scope>NUCLEOTIDE SEQUENCE</scope>
    <source>
        <strain>3As</strain>
    </source>
</reference>
<dbReference type="RefSeq" id="WP_013104875.1">
    <property type="nucleotide sequence ID" value="NC_014145.1"/>
</dbReference>
<evidence type="ECO:0000313" key="1">
    <source>
        <dbReference type="EMBL" id="CAZ87517.1"/>
    </source>
</evidence>
<dbReference type="Pfam" id="PF05962">
    <property type="entry name" value="HutD"/>
    <property type="match status" value="1"/>
</dbReference>
<dbReference type="eggNOG" id="COG3758">
    <property type="taxonomic scope" value="Bacteria"/>
</dbReference>
<dbReference type="InterPro" id="IPR011051">
    <property type="entry name" value="RmlC_Cupin_sf"/>
</dbReference>
<dbReference type="KEGG" id="thi:THI_0808"/>
<dbReference type="InterPro" id="IPR010282">
    <property type="entry name" value="Uncharacterised_HutD/Ves"/>
</dbReference>
<dbReference type="Proteomes" id="UP000078599">
    <property type="component" value="Unassembled WGS sequence"/>
</dbReference>
<organism evidence="1 3">
    <name type="scientific">Thiomonas arsenitoxydans (strain DSM 22701 / CIP 110005 / 3As)</name>
    <dbReference type="NCBI Taxonomy" id="426114"/>
    <lineage>
        <taxon>Bacteria</taxon>
        <taxon>Pseudomonadati</taxon>
        <taxon>Pseudomonadota</taxon>
        <taxon>Betaproteobacteria</taxon>
        <taxon>Burkholderiales</taxon>
        <taxon>Thiomonas</taxon>
    </lineage>
</organism>
<dbReference type="OrthoDB" id="9800082at2"/>
<dbReference type="PANTHER" id="PTHR37943">
    <property type="entry name" value="PROTEIN VES"/>
    <property type="match status" value="1"/>
</dbReference>
<accession>D6CKP9</accession>